<protein>
    <submittedName>
        <fullName evidence="12">Protein O-mannosyl-transferase 1</fullName>
    </submittedName>
</protein>
<comment type="caution">
    <text evidence="12">The sequence shown here is derived from an EMBL/GenBank/DDBJ whole genome shotgun (WGS) entry which is preliminary data.</text>
</comment>
<keyword evidence="13" id="KW-1185">Reference proteome</keyword>
<keyword evidence="7 10" id="KW-1133">Transmembrane helix</keyword>
<evidence type="ECO:0000256" key="6">
    <source>
        <dbReference type="ARBA" id="ARBA00022692"/>
    </source>
</evidence>
<evidence type="ECO:0000256" key="7">
    <source>
        <dbReference type="ARBA" id="ARBA00022989"/>
    </source>
</evidence>
<comment type="subcellular location">
    <subcellularLocation>
        <location evidence="1">Endomembrane system</location>
        <topology evidence="1">Multi-pass membrane protein</topology>
    </subcellularLocation>
</comment>
<feature type="transmembrane region" description="Helical" evidence="10">
    <location>
        <begin position="39"/>
        <end position="61"/>
    </location>
</feature>
<comment type="pathway">
    <text evidence="2">Protein modification; protein glycosylation.</text>
</comment>
<evidence type="ECO:0000256" key="5">
    <source>
        <dbReference type="ARBA" id="ARBA00022679"/>
    </source>
</evidence>
<dbReference type="GO" id="GO:0016020">
    <property type="term" value="C:membrane"/>
    <property type="evidence" value="ECO:0007669"/>
    <property type="project" value="InterPro"/>
</dbReference>
<evidence type="ECO:0000313" key="12">
    <source>
        <dbReference type="EMBL" id="ETE63973.1"/>
    </source>
</evidence>
<keyword evidence="8 10" id="KW-0472">Membrane</keyword>
<evidence type="ECO:0000256" key="8">
    <source>
        <dbReference type="ARBA" id="ARBA00023136"/>
    </source>
</evidence>
<feature type="non-terminal residue" evidence="12">
    <location>
        <position position="320"/>
    </location>
</feature>
<feature type="transmembrane region" description="Helical" evidence="10">
    <location>
        <begin position="73"/>
        <end position="93"/>
    </location>
</feature>
<feature type="non-terminal residue" evidence="12">
    <location>
        <position position="1"/>
    </location>
</feature>
<feature type="transmembrane region" description="Helical" evidence="10">
    <location>
        <begin position="9"/>
        <end position="33"/>
    </location>
</feature>
<dbReference type="PANTHER" id="PTHR10050">
    <property type="entry name" value="DOLICHYL-PHOSPHATE-MANNOSE--PROTEIN MANNOSYLTRANSFERASE"/>
    <property type="match status" value="1"/>
</dbReference>
<dbReference type="PANTHER" id="PTHR10050:SF51">
    <property type="entry name" value="PROTEIN O-MANNOSYL-TRANSFERASE 1"/>
    <property type="match status" value="1"/>
</dbReference>
<evidence type="ECO:0000256" key="2">
    <source>
        <dbReference type="ARBA" id="ARBA00004922"/>
    </source>
</evidence>
<dbReference type="AlphaFoldDB" id="V8NQP6"/>
<dbReference type="InterPro" id="IPR003342">
    <property type="entry name" value="ArnT-like_N"/>
</dbReference>
<dbReference type="GO" id="GO:0004169">
    <property type="term" value="F:dolichyl-phosphate-mannose-protein mannosyltransferase activity"/>
    <property type="evidence" value="ECO:0007669"/>
    <property type="project" value="TreeGrafter"/>
</dbReference>
<proteinExistence type="inferred from homology"/>
<accession>V8NQP6</accession>
<feature type="domain" description="ArnT-like N-terminal" evidence="11">
    <location>
        <begin position="71"/>
        <end position="135"/>
    </location>
</feature>
<dbReference type="InterPro" id="IPR027005">
    <property type="entry name" value="PMT-like"/>
</dbReference>
<reference evidence="12 13" key="1">
    <citation type="journal article" date="2013" name="Proc. Natl. Acad. Sci. U.S.A.">
        <title>The king cobra genome reveals dynamic gene evolution and adaptation in the snake venom system.</title>
        <authorList>
            <person name="Vonk F.J."/>
            <person name="Casewell N.R."/>
            <person name="Henkel C.V."/>
            <person name="Heimberg A.M."/>
            <person name="Jansen H.J."/>
            <person name="McCleary R.J."/>
            <person name="Kerkkamp H.M."/>
            <person name="Vos R.A."/>
            <person name="Guerreiro I."/>
            <person name="Calvete J.J."/>
            <person name="Wuster W."/>
            <person name="Woods A.E."/>
            <person name="Logan J.M."/>
            <person name="Harrison R.A."/>
            <person name="Castoe T.A."/>
            <person name="de Koning A.P."/>
            <person name="Pollock D.D."/>
            <person name="Yandell M."/>
            <person name="Calderon D."/>
            <person name="Renjifo C."/>
            <person name="Currier R.B."/>
            <person name="Salgado D."/>
            <person name="Pla D."/>
            <person name="Sanz L."/>
            <person name="Hyder A.S."/>
            <person name="Ribeiro J.M."/>
            <person name="Arntzen J.W."/>
            <person name="van den Thillart G.E."/>
            <person name="Boetzer M."/>
            <person name="Pirovano W."/>
            <person name="Dirks R.P."/>
            <person name="Spaink H.P."/>
            <person name="Duboule D."/>
            <person name="McGlinn E."/>
            <person name="Kini R.M."/>
            <person name="Richardson M.K."/>
        </authorList>
    </citation>
    <scope>NUCLEOTIDE SEQUENCE</scope>
    <source>
        <tissue evidence="12">Blood</tissue>
    </source>
</reference>
<comment type="similarity">
    <text evidence="3">Belongs to the glycosyltransferase 39 family.</text>
</comment>
<evidence type="ECO:0000256" key="10">
    <source>
        <dbReference type="SAM" id="Phobius"/>
    </source>
</evidence>
<feature type="transmembrane region" description="Helical" evidence="10">
    <location>
        <begin position="113"/>
        <end position="135"/>
    </location>
</feature>
<keyword evidence="6 10" id="KW-0812">Transmembrane</keyword>
<gene>
    <name evidence="12" type="primary">Pomt1</name>
    <name evidence="12" type="ORF">L345_10260</name>
</gene>
<sequence>MLGFLKQPIVFSVEINVNLVVLTALGLISRLWALSYPRAVVLMLLESILIFFILLAVLSYLKFHNLQKERVKYMGLFTYLLILCLAGIHSWQLLGDRSLPNVSLLGHFLARGLALLVLPVTLYLSFFYIHLILLYRSGTTTDGAVPISNRQQLVASNPPRPVRHGNIVQLEIVNRDSDNEIWKTILSEVRLIHVNTSAVLKWGYRQLEVIGEKISKGYHQSMLWNVEEHRYGKSHEQKEREVELHLPTQINISQNLTFIAKDLAAVAPGRRDLRGRMGRQLPAFLPDGEEPLPLPLPAGRHFPNPPDPHHSAARQRLPLQ</sequence>
<dbReference type="EMBL" id="AZIM01002470">
    <property type="protein sequence ID" value="ETE63973.1"/>
    <property type="molecule type" value="Genomic_DNA"/>
</dbReference>
<dbReference type="OrthoDB" id="292747at2759"/>
<evidence type="ECO:0000256" key="9">
    <source>
        <dbReference type="SAM" id="MobiDB-lite"/>
    </source>
</evidence>
<dbReference type="Proteomes" id="UP000018936">
    <property type="component" value="Unassembled WGS sequence"/>
</dbReference>
<dbReference type="UniPathway" id="UPA00378"/>
<evidence type="ECO:0000256" key="4">
    <source>
        <dbReference type="ARBA" id="ARBA00022676"/>
    </source>
</evidence>
<dbReference type="GO" id="GO:0005783">
    <property type="term" value="C:endoplasmic reticulum"/>
    <property type="evidence" value="ECO:0007669"/>
    <property type="project" value="TreeGrafter"/>
</dbReference>
<evidence type="ECO:0000256" key="3">
    <source>
        <dbReference type="ARBA" id="ARBA00007222"/>
    </source>
</evidence>
<evidence type="ECO:0000256" key="1">
    <source>
        <dbReference type="ARBA" id="ARBA00004127"/>
    </source>
</evidence>
<feature type="region of interest" description="Disordered" evidence="9">
    <location>
        <begin position="281"/>
        <end position="320"/>
    </location>
</feature>
<name>V8NQP6_OPHHA</name>
<dbReference type="Gene3D" id="2.80.10.50">
    <property type="match status" value="1"/>
</dbReference>
<evidence type="ECO:0000313" key="13">
    <source>
        <dbReference type="Proteomes" id="UP000018936"/>
    </source>
</evidence>
<organism evidence="12 13">
    <name type="scientific">Ophiophagus hannah</name>
    <name type="common">King cobra</name>
    <name type="synonym">Naja hannah</name>
    <dbReference type="NCBI Taxonomy" id="8665"/>
    <lineage>
        <taxon>Eukaryota</taxon>
        <taxon>Metazoa</taxon>
        <taxon>Chordata</taxon>
        <taxon>Craniata</taxon>
        <taxon>Vertebrata</taxon>
        <taxon>Euteleostomi</taxon>
        <taxon>Lepidosauria</taxon>
        <taxon>Squamata</taxon>
        <taxon>Bifurcata</taxon>
        <taxon>Unidentata</taxon>
        <taxon>Episquamata</taxon>
        <taxon>Toxicofera</taxon>
        <taxon>Serpentes</taxon>
        <taxon>Colubroidea</taxon>
        <taxon>Elapidae</taxon>
        <taxon>Elapinae</taxon>
        <taxon>Ophiophagus</taxon>
    </lineage>
</organism>
<evidence type="ECO:0000259" key="11">
    <source>
        <dbReference type="Pfam" id="PF02366"/>
    </source>
</evidence>
<keyword evidence="5 12" id="KW-0808">Transferase</keyword>
<keyword evidence="4" id="KW-0328">Glycosyltransferase</keyword>
<dbReference type="Pfam" id="PF02366">
    <property type="entry name" value="PMT"/>
    <property type="match status" value="1"/>
</dbReference>